<organism evidence="1 2">
    <name type="scientific">Coprococcus comes ATCC 27758</name>
    <dbReference type="NCBI Taxonomy" id="470146"/>
    <lineage>
        <taxon>Bacteria</taxon>
        <taxon>Bacillati</taxon>
        <taxon>Bacillota</taxon>
        <taxon>Clostridia</taxon>
        <taxon>Lachnospirales</taxon>
        <taxon>Lachnospiraceae</taxon>
        <taxon>Coprococcus</taxon>
    </lineage>
</organism>
<protein>
    <submittedName>
        <fullName evidence="1">Uncharacterized protein</fullName>
    </submittedName>
</protein>
<proteinExistence type="predicted"/>
<reference evidence="1 2" key="1">
    <citation type="submission" date="2009-02" db="EMBL/GenBank/DDBJ databases">
        <authorList>
            <person name="Fulton L."/>
            <person name="Clifton S."/>
            <person name="Fulton B."/>
            <person name="Xu J."/>
            <person name="Minx P."/>
            <person name="Pepin K.H."/>
            <person name="Johnson M."/>
            <person name="Bhonagiri V."/>
            <person name="Nash W.E."/>
            <person name="Mardis E.R."/>
            <person name="Wilson R.K."/>
        </authorList>
    </citation>
    <scope>NUCLEOTIDE SEQUENCE [LARGE SCALE GENOMIC DNA]</scope>
    <source>
        <strain evidence="1 2">ATCC 27758</strain>
    </source>
</reference>
<dbReference type="AlphaFoldDB" id="C0B949"/>
<sequence length="99" mass="11243">MPISRTDRCPRTTPLRILTSRLFYSITQDFPLGKSYSDENFSLLEFSLLFTVPVTSNAFSFSDTKKNVPWHILAPSAVACDFLHLRASAHLRHVVPFIS</sequence>
<accession>C0B949</accession>
<name>C0B949_9FIRM</name>
<comment type="caution">
    <text evidence="1">The sequence shown here is derived from an EMBL/GenBank/DDBJ whole genome shotgun (WGS) entry which is preliminary data.</text>
</comment>
<dbReference type="Proteomes" id="UP000003793">
    <property type="component" value="Unassembled WGS sequence"/>
</dbReference>
<reference evidence="1 2" key="2">
    <citation type="submission" date="2009-03" db="EMBL/GenBank/DDBJ databases">
        <title>Draft genome sequence of Coprococcus comes (ATCC 27758).</title>
        <authorList>
            <person name="Sudarsanam P."/>
            <person name="Ley R."/>
            <person name="Guruge J."/>
            <person name="Turnbaugh P.J."/>
            <person name="Mahowald M."/>
            <person name="Liep D."/>
            <person name="Gordon J."/>
        </authorList>
    </citation>
    <scope>NUCLEOTIDE SEQUENCE [LARGE SCALE GENOMIC DNA]</scope>
    <source>
        <strain evidence="1 2">ATCC 27758</strain>
    </source>
</reference>
<evidence type="ECO:0000313" key="2">
    <source>
        <dbReference type="Proteomes" id="UP000003793"/>
    </source>
</evidence>
<evidence type="ECO:0000313" key="1">
    <source>
        <dbReference type="EMBL" id="EEG89801.1"/>
    </source>
</evidence>
<dbReference type="HOGENOM" id="CLU_2315470_0_0_9"/>
<gene>
    <name evidence="1" type="ORF">COPCOM_01673</name>
</gene>
<dbReference type="EMBL" id="ABVR01000040">
    <property type="protein sequence ID" value="EEG89801.1"/>
    <property type="molecule type" value="Genomic_DNA"/>
</dbReference>